<organism evidence="1 2">
    <name type="scientific">Inquilinus ginsengisoli</name>
    <dbReference type="NCBI Taxonomy" id="363840"/>
    <lineage>
        <taxon>Bacteria</taxon>
        <taxon>Pseudomonadati</taxon>
        <taxon>Pseudomonadota</taxon>
        <taxon>Alphaproteobacteria</taxon>
        <taxon>Rhodospirillales</taxon>
        <taxon>Rhodospirillaceae</taxon>
        <taxon>Inquilinus</taxon>
    </lineage>
</organism>
<name>A0ABU1JWW4_9PROT</name>
<proteinExistence type="predicted"/>
<protein>
    <recommendedName>
        <fullName evidence="3">KfrA N-terminal DNA-binding domain-containing protein</fullName>
    </recommendedName>
</protein>
<comment type="caution">
    <text evidence="1">The sequence shown here is derived from an EMBL/GenBank/DDBJ whole genome shotgun (WGS) entry which is preliminary data.</text>
</comment>
<dbReference type="EMBL" id="JAVDPW010000011">
    <property type="protein sequence ID" value="MDR6293103.1"/>
    <property type="molecule type" value="Genomic_DNA"/>
</dbReference>
<dbReference type="Proteomes" id="UP001262410">
    <property type="component" value="Unassembled WGS sequence"/>
</dbReference>
<reference evidence="1 2" key="1">
    <citation type="submission" date="2023-07" db="EMBL/GenBank/DDBJ databases">
        <title>Sorghum-associated microbial communities from plants grown in Nebraska, USA.</title>
        <authorList>
            <person name="Schachtman D."/>
        </authorList>
    </citation>
    <scope>NUCLEOTIDE SEQUENCE [LARGE SCALE GENOMIC DNA]</scope>
    <source>
        <strain evidence="1 2">584</strain>
    </source>
</reference>
<evidence type="ECO:0000313" key="2">
    <source>
        <dbReference type="Proteomes" id="UP001262410"/>
    </source>
</evidence>
<keyword evidence="2" id="KW-1185">Reference proteome</keyword>
<sequence length="125" mass="13687">MTSTTYDHLYQAIENGIADLSDPALKDRVASLVEGAGSTVTPGTLRRCARRRGASFETRTERRRDHLRALAQRVDVVDGQEIGIAGSKRAVAASAETAAIGVRSFIPEWRAVMDENEYYSFAVTL</sequence>
<gene>
    <name evidence="1" type="ORF">E9232_005653</name>
</gene>
<evidence type="ECO:0000313" key="1">
    <source>
        <dbReference type="EMBL" id="MDR6293103.1"/>
    </source>
</evidence>
<evidence type="ECO:0008006" key="3">
    <source>
        <dbReference type="Google" id="ProtNLM"/>
    </source>
</evidence>
<accession>A0ABU1JWW4</accession>
<dbReference type="RefSeq" id="WP_309799775.1">
    <property type="nucleotide sequence ID" value="NZ_JAVDPW010000011.1"/>
</dbReference>